<protein>
    <submittedName>
        <fullName evidence="1">Uncharacterized protein</fullName>
    </submittedName>
</protein>
<accession>S3IID2</accession>
<sequence>MKNRASLRRVKSGASRVNDCVKINHCNEKPKQYHPRALHF</sequence>
<name>S3IID2_9ENTR</name>
<gene>
    <name evidence="1" type="ORF">HMPREF0201_04428</name>
</gene>
<organism evidence="1 2">
    <name type="scientific">Cedecea davisae DSM 4568</name>
    <dbReference type="NCBI Taxonomy" id="566551"/>
    <lineage>
        <taxon>Bacteria</taxon>
        <taxon>Pseudomonadati</taxon>
        <taxon>Pseudomonadota</taxon>
        <taxon>Gammaproteobacteria</taxon>
        <taxon>Enterobacterales</taxon>
        <taxon>Enterobacteriaceae</taxon>
        <taxon>Cedecea</taxon>
    </lineage>
</organism>
<evidence type="ECO:0000313" key="1">
    <source>
        <dbReference type="EMBL" id="EPF12825.1"/>
    </source>
</evidence>
<dbReference type="Proteomes" id="UP000014585">
    <property type="component" value="Unassembled WGS sequence"/>
</dbReference>
<dbReference type="AlphaFoldDB" id="S3IID2"/>
<dbReference type="HOGENOM" id="CLU_3286859_0_0_6"/>
<dbReference type="EMBL" id="ATDT01000038">
    <property type="protein sequence ID" value="EPF12825.1"/>
    <property type="molecule type" value="Genomic_DNA"/>
</dbReference>
<reference evidence="1 2" key="1">
    <citation type="submission" date="2013-04" db="EMBL/GenBank/DDBJ databases">
        <authorList>
            <person name="Weinstock G."/>
            <person name="Sodergren E."/>
            <person name="Lobos E.A."/>
            <person name="Fulton L."/>
            <person name="Fulton R."/>
            <person name="Courtney L."/>
            <person name="Fronick C."/>
            <person name="O'Laughlin M."/>
            <person name="Godfrey J."/>
            <person name="Wilson R.M."/>
            <person name="Miner T."/>
            <person name="Farmer C."/>
            <person name="Delehaunty K."/>
            <person name="Cordes M."/>
            <person name="Minx P."/>
            <person name="Tomlinson C."/>
            <person name="Chen J."/>
            <person name="Wollam A."/>
            <person name="Pepin K.H."/>
            <person name="Palsikar V.B."/>
            <person name="Zhang X."/>
            <person name="Suruliraj S."/>
            <person name="Perna N.T."/>
            <person name="Plunkett G."/>
            <person name="Warren W."/>
            <person name="Mitreva M."/>
            <person name="Mardis E.R."/>
            <person name="Wilson R.K."/>
        </authorList>
    </citation>
    <scope>NUCLEOTIDE SEQUENCE [LARGE SCALE GENOMIC DNA]</scope>
    <source>
        <strain evidence="1 2">DSM 4568</strain>
    </source>
</reference>
<proteinExistence type="predicted"/>
<dbReference type="STRING" id="566551.HMPREF0201_04428"/>
<comment type="caution">
    <text evidence="1">The sequence shown here is derived from an EMBL/GenBank/DDBJ whole genome shotgun (WGS) entry which is preliminary data.</text>
</comment>
<evidence type="ECO:0000313" key="2">
    <source>
        <dbReference type="Proteomes" id="UP000014585"/>
    </source>
</evidence>